<protein>
    <recommendedName>
        <fullName evidence="8">ABC transporter domain-containing protein</fullName>
    </recommendedName>
</protein>
<dbReference type="EMBL" id="OW152822">
    <property type="protein sequence ID" value="CAH2037508.1"/>
    <property type="molecule type" value="Genomic_DNA"/>
</dbReference>
<accession>A0ABN8HRU6</accession>
<dbReference type="InterPro" id="IPR013525">
    <property type="entry name" value="ABC2_TM"/>
</dbReference>
<dbReference type="SMART" id="SM00382">
    <property type="entry name" value="AAA"/>
    <property type="match status" value="2"/>
</dbReference>
<evidence type="ECO:0000313" key="10">
    <source>
        <dbReference type="Proteomes" id="UP000837857"/>
    </source>
</evidence>
<name>A0ABN8HRU6_9NEOP</name>
<dbReference type="InterPro" id="IPR003593">
    <property type="entry name" value="AAA+_ATPase"/>
</dbReference>
<dbReference type="SUPFAM" id="SSF52540">
    <property type="entry name" value="P-loop containing nucleoside triphosphate hydrolases"/>
    <property type="match status" value="2"/>
</dbReference>
<feature type="domain" description="ABC transporter" evidence="8">
    <location>
        <begin position="567"/>
        <end position="796"/>
    </location>
</feature>
<comment type="subcellular location">
    <subcellularLocation>
        <location evidence="1">Membrane</location>
        <topology evidence="1">Multi-pass membrane protein</topology>
    </subcellularLocation>
</comment>
<dbReference type="PROSITE" id="PS50893">
    <property type="entry name" value="ABC_TRANSPORTER_2"/>
    <property type="match status" value="2"/>
</dbReference>
<feature type="transmembrane region" description="Helical" evidence="7">
    <location>
        <begin position="1164"/>
        <end position="1193"/>
    </location>
</feature>
<dbReference type="InterPro" id="IPR026082">
    <property type="entry name" value="ABCA"/>
</dbReference>
<dbReference type="Pfam" id="PF00005">
    <property type="entry name" value="ABC_tran"/>
    <property type="match status" value="2"/>
</dbReference>
<feature type="domain" description="ABC transporter" evidence="8">
    <location>
        <begin position="1411"/>
        <end position="1641"/>
    </location>
</feature>
<keyword evidence="10" id="KW-1185">Reference proteome</keyword>
<keyword evidence="5 7" id="KW-1133">Transmembrane helix</keyword>
<feature type="transmembrane region" description="Helical" evidence="7">
    <location>
        <begin position="34"/>
        <end position="51"/>
    </location>
</feature>
<keyword evidence="4" id="KW-0067">ATP-binding</keyword>
<feature type="transmembrane region" description="Helical" evidence="7">
    <location>
        <begin position="1343"/>
        <end position="1364"/>
    </location>
</feature>
<evidence type="ECO:0000259" key="8">
    <source>
        <dbReference type="PROSITE" id="PS50893"/>
    </source>
</evidence>
<evidence type="ECO:0000256" key="2">
    <source>
        <dbReference type="ARBA" id="ARBA00022692"/>
    </source>
</evidence>
<evidence type="ECO:0000256" key="5">
    <source>
        <dbReference type="ARBA" id="ARBA00022989"/>
    </source>
</evidence>
<dbReference type="Proteomes" id="UP000837857">
    <property type="component" value="Chromosome 10"/>
</dbReference>
<dbReference type="InterPro" id="IPR056264">
    <property type="entry name" value="R2_ABCA1-4-like"/>
</dbReference>
<proteinExistence type="predicted"/>
<evidence type="ECO:0000256" key="4">
    <source>
        <dbReference type="ARBA" id="ARBA00022840"/>
    </source>
</evidence>
<evidence type="ECO:0000256" key="3">
    <source>
        <dbReference type="ARBA" id="ARBA00022741"/>
    </source>
</evidence>
<organism evidence="9 10">
    <name type="scientific">Iphiclides podalirius</name>
    <name type="common">scarce swallowtail</name>
    <dbReference type="NCBI Taxonomy" id="110791"/>
    <lineage>
        <taxon>Eukaryota</taxon>
        <taxon>Metazoa</taxon>
        <taxon>Ecdysozoa</taxon>
        <taxon>Arthropoda</taxon>
        <taxon>Hexapoda</taxon>
        <taxon>Insecta</taxon>
        <taxon>Pterygota</taxon>
        <taxon>Neoptera</taxon>
        <taxon>Endopterygota</taxon>
        <taxon>Lepidoptera</taxon>
        <taxon>Glossata</taxon>
        <taxon>Ditrysia</taxon>
        <taxon>Papilionoidea</taxon>
        <taxon>Papilionidae</taxon>
        <taxon>Papilioninae</taxon>
        <taxon>Iphiclides</taxon>
    </lineage>
</organism>
<feature type="transmembrane region" description="Helical" evidence="7">
    <location>
        <begin position="1229"/>
        <end position="1249"/>
    </location>
</feature>
<feature type="transmembrane region" description="Helical" evidence="7">
    <location>
        <begin position="339"/>
        <end position="364"/>
    </location>
</feature>
<keyword evidence="2 7" id="KW-0812">Transmembrane</keyword>
<dbReference type="PANTHER" id="PTHR19229">
    <property type="entry name" value="ATP-BINDING CASSETTE TRANSPORTER SUBFAMILY A ABCA"/>
    <property type="match status" value="1"/>
</dbReference>
<dbReference type="InterPro" id="IPR017871">
    <property type="entry name" value="ABC_transporter-like_CS"/>
</dbReference>
<feature type="transmembrane region" description="Helical" evidence="7">
    <location>
        <begin position="489"/>
        <end position="512"/>
    </location>
</feature>
<dbReference type="PROSITE" id="PS00211">
    <property type="entry name" value="ABC_TRANSPORTER_1"/>
    <property type="match status" value="1"/>
</dbReference>
<dbReference type="CDD" id="cd03263">
    <property type="entry name" value="ABC_subfamily_A"/>
    <property type="match status" value="2"/>
</dbReference>
<evidence type="ECO:0000256" key="1">
    <source>
        <dbReference type="ARBA" id="ARBA00004141"/>
    </source>
</evidence>
<keyword evidence="3" id="KW-0547">Nucleotide-binding</keyword>
<evidence type="ECO:0000313" key="9">
    <source>
        <dbReference type="EMBL" id="CAH2037508.1"/>
    </source>
</evidence>
<dbReference type="Pfam" id="PF23321">
    <property type="entry name" value="R1_ABCA1"/>
    <property type="match status" value="1"/>
</dbReference>
<sequence length="1735" mass="195678">MRVKRETRQASAGTKFGLLMWKNFMHQWRHKKQTVIELLLPVGTMALVLILRSEIEPVLQDTKVYPPIHAHTLNYSLPVLAGMNFTQLSLAYSPENPMLDDVIRSSVVNLLLLNIRDIIPIILELFPDLPEIELPPINVNQTVIYEILKMFVNVRAYNSSADLRGIYSQEEVTRKILAAVEFSDDLRDASELPINLSYALRFPERPRLSSFYVQGGRTWRTDAVFPLFEMPGPRFPFSWEGGNDPGYVNEMFIALQQVISTELISRLTGEDLRNYIVSFQRYPHPPYVEDLVVEALQLLFPMFMILSFSYTAVNIVRAVTVEKELQLKESMKIMGLPTWLHWTAWFFKQFLYLMFTTILIVVILKVNWFTNEKGFNDYAVFTNTSWSVLFFFIMLYLSCMIFFCFMISGIFSKGSTAALFAGVVWFLSYVPALILSLDLDVSAIVQGFTCLSINTAMSYGFQLLLSKESTGGMQWGEFFASNTVDSTRFMFGHVVVMLVVDCILYMLIALYLEQVLPGYYGVPKPWYFLFQRDFWFPRRIDLSDDLIEDTNNDLVKEKDPDGHEIGVKITNLTKVYGNNIAVNNLNLNIYNDQITVLLGHNGAGKSTTISMMTGNVEITRGTVWLAGYDVRQDLNTARAHLGLCPQHNVLFDELTVREHLDFYSRLKGYSGQQVHDEVDMLISNLEMEDKRDYLASGLSGGQKRRLCVGIALCGGASVVLLDEPTSGMDPASRRALWDLLQKMKKGRSMILTTHFMDEADILGDRVAIMSSGKLHCVGSPYFLKQHYGVGYTLVVVKKEDFSPERCTAVINKYIPNITIKEDRGTEVTYALTNNYSYLFQDMLNDLEMNAEGIQFANYGLVATTLEDVFMSVGSDVELNSEMDDSATATTISCGDDVLKCECGSASTECLDRRDENVRGWKLVCHHTAAIWQKLWLIYSRSWGVLTLQVLVPLLIINATLGLLKYVLSNVSSMQSRFLTLTEGYLETETLLGSNVTSDTTIGGRIKAGYELYYGTANVEQMTLTEVTGKSIDEYYLQRMNNSITRGFYRVRMLIGASISDESATAWFSNFGYHDVATSLATLHSAMLKGWNSAANINVFNHPLEAVYRDQGNLQLMVTLLSMQISSSLGNSLGIVSAAYIMFYIKERVSRAKLLQKASGVQPVVLWGAAAVFDWFWFLLISVTVIISCAAFQVIGLSTVAELGRLYLCLMLYGGAMLPLHYLFSHILSGPALGFVIMFFMNVLFGMMGAQIVEALAAPQLNTKEVAEIMDQVLQFFPLYSLVTAVRNLNQIGLTEYTCLESCDYLMAILPNMNECTMESLCELFSESCCVRENSYFDWEGPGILRYLVCMIASGLFLWLLLMAIEYKIIQKLFNREKRPPPVEERSLDEDVADEARHVNMVTGSALAQHGLVAKNLSKYYGKHLAVNQVSFSVSDGECFGLLGINGAGKTTTFKMLMGDEAISSGEAIVSGYSVQKDITKVYENIGYCPQFDAVFEELTGRETLHLFSLFRGLPTDNSDIRAQALAHSLGFTKHLDKRVHQYSGGNKRKLSTAIALLGQTRLVFVDEPTTGVDPAAKRQVWRAVQGARRAGRGVVLTSHSMEECEALCSRLTIMVNGRFQCLGTPQHLKNKFSEGFTLTIKIKIDEDETPNDNTIMEMKNFINCNFTNPKLMEEYQGLLTYYLPDKTVAWSKMFGTMERAKRELYVEDYSISQTTLEQIFLQFTKYQKQSLQEDS</sequence>
<evidence type="ECO:0000256" key="6">
    <source>
        <dbReference type="ARBA" id="ARBA00023136"/>
    </source>
</evidence>
<dbReference type="InterPro" id="IPR027417">
    <property type="entry name" value="P-loop_NTPase"/>
</dbReference>
<feature type="transmembrane region" description="Helical" evidence="7">
    <location>
        <begin position="443"/>
        <end position="465"/>
    </location>
</feature>
<dbReference type="Gene3D" id="3.40.50.300">
    <property type="entry name" value="P-loop containing nucleotide triphosphate hydrolases"/>
    <property type="match status" value="2"/>
</dbReference>
<dbReference type="Pfam" id="PF12698">
    <property type="entry name" value="ABC2_membrane_3"/>
    <property type="match status" value="2"/>
</dbReference>
<feature type="transmembrane region" description="Helical" evidence="7">
    <location>
        <begin position="384"/>
        <end position="405"/>
    </location>
</feature>
<evidence type="ECO:0000256" key="7">
    <source>
        <dbReference type="SAM" id="Phobius"/>
    </source>
</evidence>
<keyword evidence="6 7" id="KW-0472">Membrane</keyword>
<feature type="non-terminal residue" evidence="9">
    <location>
        <position position="1735"/>
    </location>
</feature>
<feature type="transmembrane region" description="Helical" evidence="7">
    <location>
        <begin position="298"/>
        <end position="319"/>
    </location>
</feature>
<feature type="transmembrane region" description="Helical" evidence="7">
    <location>
        <begin position="1124"/>
        <end position="1144"/>
    </location>
</feature>
<feature type="transmembrane region" description="Helical" evidence="7">
    <location>
        <begin position="417"/>
        <end position="437"/>
    </location>
</feature>
<dbReference type="InterPro" id="IPR003439">
    <property type="entry name" value="ABC_transporter-like_ATP-bd"/>
</dbReference>
<reference evidence="9" key="1">
    <citation type="submission" date="2022-03" db="EMBL/GenBank/DDBJ databases">
        <authorList>
            <person name="Martin H S."/>
        </authorList>
    </citation>
    <scope>NUCLEOTIDE SEQUENCE</scope>
</reference>
<dbReference type="PANTHER" id="PTHR19229:SF250">
    <property type="entry name" value="ABC TRANSPORTER DOMAIN-CONTAINING PROTEIN-RELATED"/>
    <property type="match status" value="1"/>
</dbReference>
<gene>
    <name evidence="9" type="ORF">IPOD504_LOCUS1193</name>
</gene>